<dbReference type="Proteomes" id="UP001162001">
    <property type="component" value="Segment"/>
</dbReference>
<reference evidence="1 2" key="1">
    <citation type="submission" date="2020-04" db="EMBL/GenBank/DDBJ databases">
        <title>Advantages and limits of metagenomic assembly and binning of a giant virus.</title>
        <authorList>
            <person name="Schulz F."/>
            <person name="Andreani J."/>
            <person name="Francis R."/>
            <person name="Boudjemaa H."/>
            <person name="Bou Khalil J.Y."/>
            <person name="Lee J."/>
            <person name="La Scola B."/>
            <person name="Woyke T."/>
        </authorList>
    </citation>
    <scope>NUCLEOTIDE SEQUENCE [LARGE SCALE GENOMIC DNA]</scope>
    <source>
        <strain evidence="1 2">FV1/VV64</strain>
    </source>
</reference>
<accession>A0A7D3QVD1</accession>
<sequence length="188" mass="21908">MGRYFGIGNKTKQQTISSYWKADEWCNCYEVMHQFHWEPTDMIYSGAYDTYCEFRYNEETDEMECIDKTDEIMNSCCGGCCKDCNESEESHESNEADESDESNEDCNNTCCDDPDNCKSCVNENKPEPISVKNAGRYGFDEGYFIKAKDKYNHVPKWNGNVCEKCGFQYSEEQLEKSKQKFDGVFHFN</sequence>
<protein>
    <submittedName>
        <fullName evidence="1">Uncharacterized protein</fullName>
    </submittedName>
</protein>
<proteinExistence type="predicted"/>
<evidence type="ECO:0000313" key="2">
    <source>
        <dbReference type="Proteomes" id="UP001162001"/>
    </source>
</evidence>
<dbReference type="EMBL" id="MT418680">
    <property type="protein sequence ID" value="QKF94827.1"/>
    <property type="molecule type" value="Genomic_DNA"/>
</dbReference>
<name>A0A7D3QVD1_9VIRU</name>
<gene>
    <name evidence="1" type="ORF">Fadolivirus_1_1369</name>
</gene>
<evidence type="ECO:0000313" key="1">
    <source>
        <dbReference type="EMBL" id="QKF94827.1"/>
    </source>
</evidence>
<keyword evidence="2" id="KW-1185">Reference proteome</keyword>
<organism evidence="1 2">
    <name type="scientific">Fadolivirus FV1/VV64</name>
    <dbReference type="NCBI Taxonomy" id="3070911"/>
    <lineage>
        <taxon>Viruses</taxon>
        <taxon>Varidnaviria</taxon>
        <taxon>Bamfordvirae</taxon>
        <taxon>Nucleocytoviricota</taxon>
        <taxon>Megaviricetes</taxon>
        <taxon>Imitervirales</taxon>
        <taxon>Mimiviridae</taxon>
        <taxon>Klosneuvirinae</taxon>
        <taxon>Fadolivirus</taxon>
        <taxon>Fadolivirus algeromassiliense</taxon>
    </lineage>
</organism>